<dbReference type="Proteomes" id="UP000183567">
    <property type="component" value="Unassembled WGS sequence"/>
</dbReference>
<feature type="region of interest" description="Disordered" evidence="1">
    <location>
        <begin position="1"/>
        <end position="31"/>
    </location>
</feature>
<evidence type="ECO:0000313" key="2">
    <source>
        <dbReference type="EMBL" id="OJA08061.1"/>
    </source>
</evidence>
<protein>
    <submittedName>
        <fullName evidence="2">Uncharacterized protein</fullName>
    </submittedName>
</protein>
<accession>A0A1J8PGD8</accession>
<proteinExistence type="predicted"/>
<sequence>MLNIKSPNCIGAVKQTTLRPKSTTTSSRRQP</sequence>
<reference evidence="2 3" key="1">
    <citation type="submission" date="2016-03" db="EMBL/GenBank/DDBJ databases">
        <title>Comparative genomics of the ectomycorrhizal sister species Rhizopogon vinicolor and Rhizopogon vesiculosus (Basidiomycota: Boletales) reveals a divergence of the mating type B locus.</title>
        <authorList>
            <person name="Mujic A.B."/>
            <person name="Kuo A."/>
            <person name="Tritt A."/>
            <person name="Lipzen A."/>
            <person name="Chen C."/>
            <person name="Johnson J."/>
            <person name="Sharma A."/>
            <person name="Barry K."/>
            <person name="Grigoriev I.V."/>
            <person name="Spatafora J.W."/>
        </authorList>
    </citation>
    <scope>NUCLEOTIDE SEQUENCE [LARGE SCALE GENOMIC DNA]</scope>
    <source>
        <strain evidence="2 3">AM-OR11-056</strain>
    </source>
</reference>
<dbReference type="EMBL" id="LVVM01006436">
    <property type="protein sequence ID" value="OJA08061.1"/>
    <property type="molecule type" value="Genomic_DNA"/>
</dbReference>
<dbReference type="AlphaFoldDB" id="A0A1J8PGD8"/>
<keyword evidence="3" id="KW-1185">Reference proteome</keyword>
<organism evidence="2 3">
    <name type="scientific">Rhizopogon vesiculosus</name>
    <dbReference type="NCBI Taxonomy" id="180088"/>
    <lineage>
        <taxon>Eukaryota</taxon>
        <taxon>Fungi</taxon>
        <taxon>Dikarya</taxon>
        <taxon>Basidiomycota</taxon>
        <taxon>Agaricomycotina</taxon>
        <taxon>Agaricomycetes</taxon>
        <taxon>Agaricomycetidae</taxon>
        <taxon>Boletales</taxon>
        <taxon>Suillineae</taxon>
        <taxon>Rhizopogonaceae</taxon>
        <taxon>Rhizopogon</taxon>
    </lineage>
</organism>
<name>A0A1J8PGD8_9AGAM</name>
<evidence type="ECO:0000313" key="3">
    <source>
        <dbReference type="Proteomes" id="UP000183567"/>
    </source>
</evidence>
<evidence type="ECO:0000256" key="1">
    <source>
        <dbReference type="SAM" id="MobiDB-lite"/>
    </source>
</evidence>
<feature type="compositionally biased region" description="Polar residues" evidence="1">
    <location>
        <begin position="14"/>
        <end position="31"/>
    </location>
</feature>
<gene>
    <name evidence="2" type="ORF">AZE42_02247</name>
</gene>
<comment type="caution">
    <text evidence="2">The sequence shown here is derived from an EMBL/GenBank/DDBJ whole genome shotgun (WGS) entry which is preliminary data.</text>
</comment>